<feature type="transmembrane region" description="Helical" evidence="5">
    <location>
        <begin position="499"/>
        <end position="520"/>
    </location>
</feature>
<sequence length="1211" mass="135973">MSAFQSDVKSKDDDSEPDTEIEDVVAQPAHWFAPGGLGDPDGDLQDTSVDGLQEAALRGDICLVRKYIMAEAPVNAPLHVAGGDEYLTLLHVIASIPGLPNGLHIVAELIQAQANPNARSTLGSTPLMFACFHKNVGLAEVLLESEADPEAVDDHGKTALRYAVSLERKGTDAAQRSAELVNILESQGGDLDNGGTRSPMAEAILQDNGDAVTRLLELGAMSDGLVYAVAEKSLHVIKELMSGGANPFARNEAGLSCWEVALERDNEDILDCLDHYIAETERSRSEHLKLKQFEEQPLWTLKGSEHCQWLLSGRSEPKAEETPALPVPLSEPVDPVAPGTLWRYQVKIILDNPVLQAIFTTNLVLALFLPDFWVILAMAGDGVLDNALVIIFCIFVAEFAANIVAHGDAYVNKYPFWTDIVGILSVPWDHSLVADNFVDIFEASGLARVTKFAKLSARAVRLSRLAKLLRFFPGSRDGEGNNDAQGPAKGISMELMSSLSVKVAILIIVLALLLPMIDFFRWPPDDYSLDTWAAQIHWTSKTFPEDTVTAVEDMRNFYEVLTYFPFEVTYNYANNTQIVIAIPNAQAPMRDEDVVHIQKEDVWVKFNFRTPKLTEAILNVIIMSGVILTMLVGAACVSSAVSHTVLSPIQDLLEIVHSTAIQIFEAVEQMAIYFVKDYSNQQWREMVTKDVNTNRFAHEVQLLSKVLKKLDLLTIIANAKRPVDEFEQLGDGPSSFLQDFATYAAVRHRMTLPRPEGQVELDETEQLMLMQCIGQELAPVEISRADWDDWDLHIADLNSTQRSSLARCLFVMYDTTPGFEGYRAVSIKKYTCHCEFIKAMEGQYEDEQAVQYHNWIHAVDVAFTLQQIFRQINAEAYFATHERFGLMVAAFAHDAGNFGVTNGFLSQSLHEFSLMYNDVSCLQHLACAKLFRIASEPGTSIFINFDKATRQDVRQIIIFAILHTDPQCQLDLLAQMWTHYEGRKELFDLIQKLSRQELEEGDKDILSKAHKEVEDYFWNADVKYSLRNLLLHVADNSYSLKPWEVCLHWATALSEEFFKQGDLERSYKLPMQPLNDRARVNVAFTQVSNIKHIIIPQTKLLVTLLPNLRSCKKNMWLNLRRWISKWKKSGPDHDEMSRVLQEIKELREEDYSDHEEAMAGKEASSSSEEVMPLRSVPEGFEMRRRASMRSVKSGRSAKSTSPRKDLSGHAD</sequence>
<protein>
    <recommendedName>
        <fullName evidence="6">PDEase domain-containing protein</fullName>
    </recommendedName>
</protein>
<dbReference type="PROSITE" id="PS50297">
    <property type="entry name" value="ANK_REP_REGION"/>
    <property type="match status" value="1"/>
</dbReference>
<dbReference type="SUPFAM" id="SSF48403">
    <property type="entry name" value="Ankyrin repeat"/>
    <property type="match status" value="1"/>
</dbReference>
<feature type="compositionally biased region" description="Basic and acidic residues" evidence="4">
    <location>
        <begin position="1149"/>
        <end position="1159"/>
    </location>
</feature>
<dbReference type="Pfam" id="PF12796">
    <property type="entry name" value="Ank_2"/>
    <property type="match status" value="1"/>
</dbReference>
<keyword evidence="5" id="KW-0812">Transmembrane</keyword>
<evidence type="ECO:0000313" key="8">
    <source>
        <dbReference type="Proteomes" id="UP001642484"/>
    </source>
</evidence>
<organism evidence="7 8">
    <name type="scientific">Durusdinium trenchii</name>
    <dbReference type="NCBI Taxonomy" id="1381693"/>
    <lineage>
        <taxon>Eukaryota</taxon>
        <taxon>Sar</taxon>
        <taxon>Alveolata</taxon>
        <taxon>Dinophyceae</taxon>
        <taxon>Suessiales</taxon>
        <taxon>Symbiodiniaceae</taxon>
        <taxon>Durusdinium</taxon>
    </lineage>
</organism>
<feature type="transmembrane region" description="Helical" evidence="5">
    <location>
        <begin position="616"/>
        <end position="641"/>
    </location>
</feature>
<feature type="region of interest" description="Disordered" evidence="4">
    <location>
        <begin position="1"/>
        <end position="22"/>
    </location>
</feature>
<evidence type="ECO:0000313" key="7">
    <source>
        <dbReference type="EMBL" id="CAK9003754.1"/>
    </source>
</evidence>
<feature type="transmembrane region" description="Helical" evidence="5">
    <location>
        <begin position="354"/>
        <end position="376"/>
    </location>
</feature>
<keyword evidence="3" id="KW-0040">ANK repeat</keyword>
<dbReference type="SUPFAM" id="SSF109604">
    <property type="entry name" value="HD-domain/PDEase-like"/>
    <property type="match status" value="1"/>
</dbReference>
<evidence type="ECO:0000256" key="5">
    <source>
        <dbReference type="SAM" id="Phobius"/>
    </source>
</evidence>
<evidence type="ECO:0000256" key="2">
    <source>
        <dbReference type="ARBA" id="ARBA00022801"/>
    </source>
</evidence>
<dbReference type="InterPro" id="IPR036971">
    <property type="entry name" value="PDEase_catalytic_dom_sf"/>
</dbReference>
<name>A0ABP0IMD7_9DINO</name>
<comment type="caution">
    <text evidence="7">The sequence shown here is derived from an EMBL/GenBank/DDBJ whole genome shotgun (WGS) entry which is preliminary data.</text>
</comment>
<dbReference type="PANTHER" id="PTHR11347">
    <property type="entry name" value="CYCLIC NUCLEOTIDE PHOSPHODIESTERASE"/>
    <property type="match status" value="1"/>
</dbReference>
<evidence type="ECO:0000256" key="1">
    <source>
        <dbReference type="ARBA" id="ARBA00022723"/>
    </source>
</evidence>
<evidence type="ECO:0000256" key="4">
    <source>
        <dbReference type="SAM" id="MobiDB-lite"/>
    </source>
</evidence>
<dbReference type="Pfam" id="PF00233">
    <property type="entry name" value="PDEase_I"/>
    <property type="match status" value="1"/>
</dbReference>
<feature type="compositionally biased region" description="Acidic residues" evidence="4">
    <location>
        <begin position="13"/>
        <end position="22"/>
    </location>
</feature>
<evidence type="ECO:0000259" key="6">
    <source>
        <dbReference type="PROSITE" id="PS51845"/>
    </source>
</evidence>
<feature type="compositionally biased region" description="Basic and acidic residues" evidence="4">
    <location>
        <begin position="1202"/>
        <end position="1211"/>
    </location>
</feature>
<evidence type="ECO:0000256" key="3">
    <source>
        <dbReference type="PROSITE-ProRule" id="PRU00023"/>
    </source>
</evidence>
<dbReference type="Proteomes" id="UP001642484">
    <property type="component" value="Unassembled WGS sequence"/>
</dbReference>
<dbReference type="Gene3D" id="1.25.40.20">
    <property type="entry name" value="Ankyrin repeat-containing domain"/>
    <property type="match status" value="2"/>
</dbReference>
<keyword evidence="1" id="KW-0479">Metal-binding</keyword>
<dbReference type="PROSITE" id="PS51845">
    <property type="entry name" value="PDEASE_I_2"/>
    <property type="match status" value="1"/>
</dbReference>
<feature type="transmembrane region" description="Helical" evidence="5">
    <location>
        <begin position="383"/>
        <end position="405"/>
    </location>
</feature>
<accession>A0ABP0IMD7</accession>
<feature type="repeat" description="ANK" evidence="3">
    <location>
        <begin position="122"/>
        <end position="154"/>
    </location>
</feature>
<gene>
    <name evidence="7" type="ORF">CCMP2556_LOCUS7398</name>
</gene>
<proteinExistence type="predicted"/>
<dbReference type="InterPro" id="IPR036770">
    <property type="entry name" value="Ankyrin_rpt-contain_sf"/>
</dbReference>
<keyword evidence="2" id="KW-0378">Hydrolase</keyword>
<dbReference type="InterPro" id="IPR002110">
    <property type="entry name" value="Ankyrin_rpt"/>
</dbReference>
<keyword evidence="5" id="KW-1133">Transmembrane helix</keyword>
<keyword evidence="5" id="KW-0472">Membrane</keyword>
<dbReference type="PROSITE" id="PS50088">
    <property type="entry name" value="ANK_REPEAT"/>
    <property type="match status" value="1"/>
</dbReference>
<dbReference type="Gene3D" id="1.10.1300.10">
    <property type="entry name" value="3'5'-cyclic nucleotide phosphodiesterase, catalytic domain"/>
    <property type="match status" value="1"/>
</dbReference>
<reference evidence="7 8" key="1">
    <citation type="submission" date="2024-02" db="EMBL/GenBank/DDBJ databases">
        <authorList>
            <person name="Chen Y."/>
            <person name="Shah S."/>
            <person name="Dougan E. K."/>
            <person name="Thang M."/>
            <person name="Chan C."/>
        </authorList>
    </citation>
    <scope>NUCLEOTIDE SEQUENCE [LARGE SCALE GENOMIC DNA]</scope>
</reference>
<feature type="domain" description="PDEase" evidence="6">
    <location>
        <begin position="762"/>
        <end position="1129"/>
    </location>
</feature>
<feature type="region of interest" description="Disordered" evidence="4">
    <location>
        <begin position="1149"/>
        <end position="1211"/>
    </location>
</feature>
<dbReference type="InterPro" id="IPR002073">
    <property type="entry name" value="PDEase_catalytic_dom"/>
</dbReference>
<dbReference type="EMBL" id="CAXAMN010003291">
    <property type="protein sequence ID" value="CAK9003754.1"/>
    <property type="molecule type" value="Genomic_DNA"/>
</dbReference>
<keyword evidence="8" id="KW-1185">Reference proteome</keyword>
<dbReference type="SMART" id="SM00248">
    <property type="entry name" value="ANK"/>
    <property type="match status" value="5"/>
</dbReference>